<gene>
    <name evidence="8" type="ORF">SMSRO_SF023130</name>
</gene>
<evidence type="ECO:0000313" key="9">
    <source>
        <dbReference type="Proteomes" id="UP000031565"/>
    </source>
</evidence>
<proteinExistence type="predicted"/>
<organism evidence="8 9">
    <name type="scientific">Spiroplasma poulsonii</name>
    <dbReference type="NCBI Taxonomy" id="2138"/>
    <lineage>
        <taxon>Bacteria</taxon>
        <taxon>Bacillati</taxon>
        <taxon>Mycoplasmatota</taxon>
        <taxon>Mollicutes</taxon>
        <taxon>Entomoplasmatales</taxon>
        <taxon>Spiroplasmataceae</taxon>
        <taxon>Spiroplasma</taxon>
    </lineage>
</organism>
<name>A0A2P6FG08_9MOLU</name>
<keyword evidence="9" id="KW-1185">Reference proteome</keyword>
<keyword evidence="4" id="KW-0472">Membrane</keyword>
<dbReference type="Proteomes" id="UP000031565">
    <property type="component" value="Unassembled WGS sequence"/>
</dbReference>
<evidence type="ECO:0000259" key="7">
    <source>
        <dbReference type="Pfam" id="PF02608"/>
    </source>
</evidence>
<dbReference type="Pfam" id="PF02608">
    <property type="entry name" value="Bmp"/>
    <property type="match status" value="2"/>
</dbReference>
<dbReference type="GO" id="GO:0005886">
    <property type="term" value="C:plasma membrane"/>
    <property type="evidence" value="ECO:0007669"/>
    <property type="project" value="UniProtKB-SubCell"/>
</dbReference>
<evidence type="ECO:0000256" key="3">
    <source>
        <dbReference type="ARBA" id="ARBA00022729"/>
    </source>
</evidence>
<sequence length="466" mass="51370">MRKLLSFLTVSTLITTSGTSLVACAKKYTFDSDIWVITDAGTITDASFNESAWDGASKYVVLQKDPKITTAEWKKSNWRASYFEPASQTPSDFKTAYVTANIAGAKTIILPGFVHGNTIGWSAEVAQNIIYIDGSSQNIHLGMDTTRPLAKNIIGITYEAESSGFFAGIAAALWLNANQERYPDGLKIATYGGMDNPDAVSNYMWGFIVAADILNTIINDSSFPELYQIKNDILKQVQKMNPKVTSLQPIGKVQNVVKSNESWFSQSFEVGQGKDISDELISRKASIIFPVAGPQTQDTIDRIRYNKSMAKVIGVDTEQSKIYGEEIVVTSALKEIATSTSEALKNIYSSTCGYQEDNKTWDNSKATPDCWINIDQSSIQHPTWTGIEKTKAINDDTVAFIHNETDQHAKDTVFDKIVEVLQDVYSRGIEGQPPVAVQVFSKTLANTYQSSDKLKDYILNAIEAAL</sequence>
<reference evidence="8 9" key="1">
    <citation type="journal article" date="2015" name="MBio">
        <title>Genome sequence of the Drosophila melanogaster male-killing Spiroplasma strain MSRO endosymbiont.</title>
        <authorList>
            <person name="Paredes J.C."/>
            <person name="Herren J.K."/>
            <person name="Schupfer F."/>
            <person name="Marin R."/>
            <person name="Claverol S."/>
            <person name="Kuo C.H."/>
            <person name="Lemaitre B."/>
            <person name="Beven L."/>
        </authorList>
    </citation>
    <scope>NUCLEOTIDE SEQUENCE [LARGE SCALE GENOMIC DNA]</scope>
    <source>
        <strain evidence="8 9">MSRO</strain>
    </source>
</reference>
<accession>A0A2P6FG08</accession>
<keyword evidence="3 6" id="KW-0732">Signal</keyword>
<feature type="domain" description="ABC transporter substrate-binding protein PnrA-like" evidence="7">
    <location>
        <begin position="37"/>
        <end position="188"/>
    </location>
</feature>
<dbReference type="PANTHER" id="PTHR34296">
    <property type="entry name" value="TRANSCRIPTIONAL ACTIVATOR PROTEIN MED"/>
    <property type="match status" value="1"/>
</dbReference>
<evidence type="ECO:0000256" key="5">
    <source>
        <dbReference type="ARBA" id="ARBA00023288"/>
    </source>
</evidence>
<evidence type="ECO:0000313" key="8">
    <source>
        <dbReference type="EMBL" id="PQM32397.1"/>
    </source>
</evidence>
<feature type="domain" description="ABC transporter substrate-binding protein PnrA-like" evidence="7">
    <location>
        <begin position="268"/>
        <end position="351"/>
    </location>
</feature>
<feature type="signal peptide" evidence="6">
    <location>
        <begin position="1"/>
        <end position="22"/>
    </location>
</feature>
<dbReference type="InterPro" id="IPR003760">
    <property type="entry name" value="PnrA-like"/>
</dbReference>
<dbReference type="PANTHER" id="PTHR34296:SF2">
    <property type="entry name" value="ABC TRANSPORTER GUANOSINE-BINDING PROTEIN NUPN"/>
    <property type="match status" value="1"/>
</dbReference>
<dbReference type="PROSITE" id="PS51257">
    <property type="entry name" value="PROKAR_LIPOPROTEIN"/>
    <property type="match status" value="1"/>
</dbReference>
<keyword evidence="2" id="KW-1003">Cell membrane</keyword>
<evidence type="ECO:0000256" key="4">
    <source>
        <dbReference type="ARBA" id="ARBA00023136"/>
    </source>
</evidence>
<evidence type="ECO:0000256" key="1">
    <source>
        <dbReference type="ARBA" id="ARBA00004236"/>
    </source>
</evidence>
<dbReference type="NCBIfam" id="NF038029">
    <property type="entry name" value="LP_plasma"/>
    <property type="match status" value="1"/>
</dbReference>
<dbReference type="RefSeq" id="WP_040094464.1">
    <property type="nucleotide sequence ID" value="NZ_CM020866.1"/>
</dbReference>
<comment type="subcellular location">
    <subcellularLocation>
        <location evidence="1">Cell membrane</location>
    </subcellularLocation>
</comment>
<evidence type="ECO:0000256" key="6">
    <source>
        <dbReference type="SAM" id="SignalP"/>
    </source>
</evidence>
<protein>
    <submittedName>
        <fullName evidence="8">Basic membrane protein</fullName>
    </submittedName>
</protein>
<evidence type="ECO:0000256" key="2">
    <source>
        <dbReference type="ARBA" id="ARBA00022475"/>
    </source>
</evidence>
<dbReference type="STRING" id="2138.SMSRO_v1c21050"/>
<comment type="caution">
    <text evidence="8">The sequence shown here is derived from an EMBL/GenBank/DDBJ whole genome shotgun (WGS) entry which is preliminary data.</text>
</comment>
<dbReference type="InterPro" id="IPR050957">
    <property type="entry name" value="BMP_lipoprotein"/>
</dbReference>
<dbReference type="Gene3D" id="3.40.50.2300">
    <property type="match status" value="2"/>
</dbReference>
<dbReference type="InterPro" id="IPR054816">
    <property type="entry name" value="Lipoprotein_mollicutes-type_CS"/>
</dbReference>
<dbReference type="EMBL" id="JTLV02000001">
    <property type="protein sequence ID" value="PQM32397.1"/>
    <property type="molecule type" value="Genomic_DNA"/>
</dbReference>
<dbReference type="OrthoDB" id="9769871at2"/>
<dbReference type="AlphaFoldDB" id="A0A2P6FG08"/>
<keyword evidence="5" id="KW-0449">Lipoprotein</keyword>
<feature type="chain" id="PRO_5015119513" evidence="6">
    <location>
        <begin position="23"/>
        <end position="466"/>
    </location>
</feature>